<name>A0A8H2S9U9_9AGAR</name>
<dbReference type="Pfam" id="PF03175">
    <property type="entry name" value="DNA_pol_B_2"/>
    <property type="match status" value="1"/>
</dbReference>
<reference evidence="13" key="1">
    <citation type="journal article" date="2022" name="Curr. Genet.">
        <title>Horizontal transfer of tRNA genes to mitochondrial plasmids facilitates gene loss from fungal mitochondrial DNA.</title>
        <authorList>
            <person name="Nieuwenhuis M."/>
            <person name="Groeneveld J."/>
            <person name="Aanen D.K."/>
        </authorList>
    </citation>
    <scope>NUCLEOTIDE SEQUENCE</scope>
    <source>
        <plasmid evidence="13">pAP</plasmid>
    </source>
</reference>
<geneLocation type="mitochondrion" evidence="13"/>
<keyword evidence="7" id="KW-0235">DNA replication</keyword>
<dbReference type="SUPFAM" id="SSF53098">
    <property type="entry name" value="Ribonuclease H-like"/>
    <property type="match status" value="1"/>
</dbReference>
<evidence type="ECO:0000259" key="12">
    <source>
        <dbReference type="Pfam" id="PF03175"/>
    </source>
</evidence>
<proteinExistence type="inferred from homology"/>
<accession>A0A8H2S9U9</accession>
<dbReference type="InterPro" id="IPR043502">
    <property type="entry name" value="DNA/RNA_pol_sf"/>
</dbReference>
<dbReference type="Gene3D" id="3.30.420.10">
    <property type="entry name" value="Ribonuclease H-like superfamily/Ribonuclease H"/>
    <property type="match status" value="1"/>
</dbReference>
<dbReference type="PANTHER" id="PTHR33568">
    <property type="entry name" value="DNA POLYMERASE"/>
    <property type="match status" value="1"/>
</dbReference>
<evidence type="ECO:0000256" key="11">
    <source>
        <dbReference type="ARBA" id="ARBA00049244"/>
    </source>
</evidence>
<sequence length="885" mass="104118">MTTNFEKWMDYNYPLENCIITKESIQKALNKFYLDKILNLDKDQSILIFFKVRIKNGPFRNISNLQKVNKLEFFNLIDIFIEYWNIKSSEYNEYPLIEIVFTYYILSTKLDLEIKNSTRELKKQKNKDKNKSLKLETGLLDTINFGGYSLPSTMDITEWGHCDFYNNYTEAIVYKKQSKGIYYIKLHNNYLEVDLKIENISILYFKDTLLDINCLGTFKREIKEQTYEFLNGKLKTKSKKYKTQYIKPLLGDIYLNDKFLTMDLETRIRKGKMEVYHVSIFDGISISTFYLSDYKNSEELLKYSILSIMIRKYNGYKVYLHNFSEFDSVFLLRVITSLSNNVNIIMKDNKLINLQLKFGDNKYNIVFRDSFLLLPSSLKKLALSFNVEEKLIFPYAFVNDEKINLDYKGKVPEFKYFENIKIKEYKEYCNNFKDKDWNLREETAKYCNQDVKTLYLVIKKFSQQIFDLFRISVINSPTLSSLSFTIYRTIFIKDFKIPIITGELYNFIKKGYTGGAVDVYKSFGKFIYRYDVNSLYPFIMKNFPMPINDPIFIEGDISDFNLKDLAFIEVEVEAPENLNIPFLQTKIKSKKGGYVTISPLGSWTGIYTCNEIQKSIALGYKFKYLRALKFEQGYIFDEFVSYFYNLKKNSLKNSSEYTIAKFILNSLSGRFALEPELDKHVIVDDKKVLELVKYYTINSLINLGNGKNLVSYKIINESIDTNKNPNVSVAVSANITANARVWMNQFKQKNLFYSDTDSIDTNVLLDPKYVGNELGQLKLEHFFSEAVYLAPKVYGGITPKYEIVKIKGLKNPIPYKELLPLLYKNKTLELNQEKWLKDIEKGHISIHNEIYTLMVTENKRKLIYDKDNKFIETKPLKIKNENIIE</sequence>
<dbReference type="InterPro" id="IPR036397">
    <property type="entry name" value="RNaseH_sf"/>
</dbReference>
<keyword evidence="13" id="KW-0614">Plasmid</keyword>
<dbReference type="PIRSF" id="PIRSF006517">
    <property type="entry name" value="DPol_mt_plasmid"/>
    <property type="match status" value="1"/>
</dbReference>
<dbReference type="GO" id="GO:0006260">
    <property type="term" value="P:DNA replication"/>
    <property type="evidence" value="ECO:0007669"/>
    <property type="project" value="UniProtKB-KW"/>
</dbReference>
<evidence type="ECO:0000256" key="8">
    <source>
        <dbReference type="ARBA" id="ARBA00022932"/>
    </source>
</evidence>
<evidence type="ECO:0000256" key="5">
    <source>
        <dbReference type="ARBA" id="ARBA00022679"/>
    </source>
</evidence>
<evidence type="ECO:0000256" key="4">
    <source>
        <dbReference type="ARBA" id="ARBA00014385"/>
    </source>
</evidence>
<dbReference type="GO" id="GO:0003677">
    <property type="term" value="F:DNA binding"/>
    <property type="evidence" value="ECO:0007669"/>
    <property type="project" value="UniProtKB-KW"/>
</dbReference>
<geneLocation type="plasmid" evidence="13">
    <name>pAP</name>
</geneLocation>
<comment type="subcellular location">
    <subcellularLocation>
        <location evidence="1">Mitochondrion</location>
    </subcellularLocation>
</comment>
<evidence type="ECO:0000256" key="10">
    <source>
        <dbReference type="ARBA" id="ARBA00023128"/>
    </source>
</evidence>
<keyword evidence="9" id="KW-0238">DNA-binding</keyword>
<dbReference type="EC" id="2.7.7.7" evidence="3"/>
<organism evidence="13">
    <name type="scientific">Asterophora parasitica</name>
    <dbReference type="NCBI Taxonomy" id="117018"/>
    <lineage>
        <taxon>Eukaryota</taxon>
        <taxon>Fungi</taxon>
        <taxon>Dikarya</taxon>
        <taxon>Basidiomycota</taxon>
        <taxon>Agaricomycotina</taxon>
        <taxon>Agaricomycetes</taxon>
        <taxon>Agaricomycetidae</taxon>
        <taxon>Agaricales</taxon>
        <taxon>Tricholomatineae</taxon>
        <taxon>Lyophyllaceae</taxon>
        <taxon>Asterophora</taxon>
    </lineage>
</organism>
<dbReference type="GO" id="GO:0005739">
    <property type="term" value="C:mitochondrion"/>
    <property type="evidence" value="ECO:0007669"/>
    <property type="project" value="UniProtKB-SubCell"/>
</dbReference>
<dbReference type="SUPFAM" id="SSF56672">
    <property type="entry name" value="DNA/RNA polymerases"/>
    <property type="match status" value="1"/>
</dbReference>
<dbReference type="InterPro" id="IPR012337">
    <property type="entry name" value="RNaseH-like_sf"/>
</dbReference>
<keyword evidence="6" id="KW-0548">Nucleotidyltransferase</keyword>
<evidence type="ECO:0000256" key="2">
    <source>
        <dbReference type="ARBA" id="ARBA00005755"/>
    </source>
</evidence>
<dbReference type="Gene3D" id="3.90.1600.10">
    <property type="entry name" value="Palm domain of DNA polymerase"/>
    <property type="match status" value="2"/>
</dbReference>
<evidence type="ECO:0000256" key="3">
    <source>
        <dbReference type="ARBA" id="ARBA00012417"/>
    </source>
</evidence>
<keyword evidence="10 13" id="KW-0496">Mitochondrion</keyword>
<dbReference type="SMART" id="SM00486">
    <property type="entry name" value="POLBc"/>
    <property type="match status" value="1"/>
</dbReference>
<keyword evidence="5" id="KW-0808">Transferase</keyword>
<dbReference type="InterPro" id="IPR006172">
    <property type="entry name" value="DNA-dir_DNA_pol_B"/>
</dbReference>
<evidence type="ECO:0000256" key="9">
    <source>
        <dbReference type="ARBA" id="ARBA00023125"/>
    </source>
</evidence>
<dbReference type="InterPro" id="IPR023211">
    <property type="entry name" value="DNA_pol_palm_dom_sf"/>
</dbReference>
<dbReference type="PANTHER" id="PTHR33568:SF3">
    <property type="entry name" value="DNA-DIRECTED DNA POLYMERASE"/>
    <property type="match status" value="1"/>
</dbReference>
<evidence type="ECO:0000256" key="7">
    <source>
        <dbReference type="ARBA" id="ARBA00022705"/>
    </source>
</evidence>
<evidence type="ECO:0000256" key="6">
    <source>
        <dbReference type="ARBA" id="ARBA00022695"/>
    </source>
</evidence>
<dbReference type="InterPro" id="IPR004868">
    <property type="entry name" value="DNA-dir_DNA_pol_B_mt/vir"/>
</dbReference>
<evidence type="ECO:0000256" key="1">
    <source>
        <dbReference type="ARBA" id="ARBA00004173"/>
    </source>
</evidence>
<dbReference type="Gene3D" id="1.10.287.690">
    <property type="entry name" value="Helix hairpin bin"/>
    <property type="match status" value="1"/>
</dbReference>
<protein>
    <recommendedName>
        <fullName evidence="4">Probable DNA polymerase</fullName>
        <ecNumber evidence="3">2.7.7.7</ecNumber>
    </recommendedName>
</protein>
<keyword evidence="8" id="KW-0239">DNA-directed DNA polymerase</keyword>
<comment type="catalytic activity">
    <reaction evidence="11">
        <text>DNA(n) + a 2'-deoxyribonucleoside 5'-triphosphate = DNA(n+1) + diphosphate</text>
        <dbReference type="Rhea" id="RHEA:22508"/>
        <dbReference type="Rhea" id="RHEA-COMP:17339"/>
        <dbReference type="Rhea" id="RHEA-COMP:17340"/>
        <dbReference type="ChEBI" id="CHEBI:33019"/>
        <dbReference type="ChEBI" id="CHEBI:61560"/>
        <dbReference type="ChEBI" id="CHEBI:173112"/>
        <dbReference type="EC" id="2.7.7.7"/>
    </reaction>
</comment>
<evidence type="ECO:0000313" key="13">
    <source>
        <dbReference type="EMBL" id="QWO71401.1"/>
    </source>
</evidence>
<dbReference type="GO" id="GO:0003887">
    <property type="term" value="F:DNA-directed DNA polymerase activity"/>
    <property type="evidence" value="ECO:0007669"/>
    <property type="project" value="UniProtKB-KW"/>
</dbReference>
<dbReference type="EMBL" id="MW874136">
    <property type="protein sequence ID" value="QWO71401.1"/>
    <property type="molecule type" value="Genomic_DNA"/>
</dbReference>
<comment type="similarity">
    <text evidence="2">Belongs to the DNA polymerase type-B family.</text>
</comment>
<dbReference type="AlphaFoldDB" id="A0A8H2S9U9"/>
<dbReference type="GO" id="GO:0000166">
    <property type="term" value="F:nucleotide binding"/>
    <property type="evidence" value="ECO:0007669"/>
    <property type="project" value="InterPro"/>
</dbReference>
<gene>
    <name evidence="13" type="primary">dpo</name>
</gene>
<feature type="domain" description="DNA-directed DNA polymerase family B mitochondria/virus" evidence="12">
    <location>
        <begin position="309"/>
        <end position="748"/>
    </location>
</feature>
<dbReference type="InterPro" id="IPR015833">
    <property type="entry name" value="DNA-dir_DNA_pol_B_mt_lin_plsmd"/>
</dbReference>